<comment type="cofactor">
    <cofactor evidence="2">
        <name>Mg(2+)</name>
        <dbReference type="ChEBI" id="CHEBI:18420"/>
    </cofactor>
</comment>
<dbReference type="AlphaFoldDB" id="A0A6U5N7W3"/>
<evidence type="ECO:0000313" key="14">
    <source>
        <dbReference type="EMBL" id="CAD9295916.1"/>
    </source>
</evidence>
<dbReference type="GO" id="GO:0046872">
    <property type="term" value="F:metal ion binding"/>
    <property type="evidence" value="ECO:0007669"/>
    <property type="project" value="UniProtKB-KW"/>
</dbReference>
<dbReference type="GO" id="GO:0004518">
    <property type="term" value="F:nuclease activity"/>
    <property type="evidence" value="ECO:0007669"/>
    <property type="project" value="UniProtKB-KW"/>
</dbReference>
<name>A0A6U5N7W3_9STRA</name>
<evidence type="ECO:0000256" key="6">
    <source>
        <dbReference type="ARBA" id="ARBA00022763"/>
    </source>
</evidence>
<evidence type="ECO:0000256" key="2">
    <source>
        <dbReference type="ARBA" id="ARBA00001946"/>
    </source>
</evidence>
<evidence type="ECO:0000256" key="5">
    <source>
        <dbReference type="ARBA" id="ARBA00022723"/>
    </source>
</evidence>
<dbReference type="EMBL" id="HBGK01037144">
    <property type="protein sequence ID" value="CAD9295915.1"/>
    <property type="molecule type" value="Transcribed_RNA"/>
</dbReference>
<protein>
    <recommendedName>
        <fullName evidence="11">Endonuclease/exonuclease/phosphatase domain-containing protein</fullName>
    </recommendedName>
</protein>
<dbReference type="Gene3D" id="3.60.10.10">
    <property type="entry name" value="Endonuclease/exonuclease/phosphatase"/>
    <property type="match status" value="1"/>
</dbReference>
<dbReference type="PANTHER" id="PTHR15822">
    <property type="entry name" value="TRAF AND TNF RECEPTOR-ASSOCIATED PROTEIN"/>
    <property type="match status" value="1"/>
</dbReference>
<proteinExistence type="predicted"/>
<dbReference type="EMBL" id="HBGK01037145">
    <property type="protein sequence ID" value="CAD9295916.1"/>
    <property type="molecule type" value="Transcribed_RNA"/>
</dbReference>
<keyword evidence="7" id="KW-0378">Hydrolase</keyword>
<keyword evidence="4" id="KW-0540">Nuclease</keyword>
<gene>
    <name evidence="12" type="ORF">GOCE00092_LOCUS19233</name>
    <name evidence="13" type="ORF">GOCE00092_LOCUS19234</name>
    <name evidence="14" type="ORF">GOCE00092_LOCUS19235</name>
    <name evidence="15" type="ORF">GOCE00092_LOCUS19236</name>
</gene>
<dbReference type="PANTHER" id="PTHR15822:SF4">
    <property type="entry name" value="TYROSYL-DNA PHOSPHODIESTERASE 2"/>
    <property type="match status" value="1"/>
</dbReference>
<dbReference type="GO" id="GO:0003697">
    <property type="term" value="F:single-stranded DNA binding"/>
    <property type="evidence" value="ECO:0007669"/>
    <property type="project" value="TreeGrafter"/>
</dbReference>
<dbReference type="InterPro" id="IPR036691">
    <property type="entry name" value="Endo/exonu/phosph_ase_sf"/>
</dbReference>
<comment type="cofactor">
    <cofactor evidence="1">
        <name>Mn(2+)</name>
        <dbReference type="ChEBI" id="CHEBI:29035"/>
    </cofactor>
</comment>
<evidence type="ECO:0000313" key="13">
    <source>
        <dbReference type="EMBL" id="CAD9295915.1"/>
    </source>
</evidence>
<sequence>MTRRASVARHSRISWRLAQTQRQLPMNHSLHSIVEQAKKLRPTATVVRRGNGIIQVERGDLLSAEEKRKRVAQAKATPFRKGKIYEYGDGRSWVESIISDSPLLAEHHEMSIRVATFNVWFSEHCWEARFHALFELLVRQEHVQIICLQEVTPRFLKKLLEFDIIRTQYRVSDNGNCASIGRYGVAMLVDKSLPPPSLGWVTLPTDMGRSALLVHWQKQVCIATVHLESLNSQCCRSLQLKTIHDELKFFDTAILAGDFNITATGPWSNQKEHDSVSHLLSGFEDLWVRENGSDGDVEASPKHSLGVTFDGRVNSMAKDVSTPDVARYDRVMVLEHQEGVCALDIRIVGKDPIEPDLFISDHFGLTFDLVASSSNVPQHHSTSRVSFKEGL</sequence>
<dbReference type="Pfam" id="PF03372">
    <property type="entry name" value="Exo_endo_phos"/>
    <property type="match status" value="1"/>
</dbReference>
<comment type="subcellular location">
    <subcellularLocation>
        <location evidence="3">Nucleus</location>
        <location evidence="3">PML body</location>
    </subcellularLocation>
</comment>
<dbReference type="SUPFAM" id="SSF56219">
    <property type="entry name" value="DNase I-like"/>
    <property type="match status" value="1"/>
</dbReference>
<keyword evidence="8" id="KW-0460">Magnesium</keyword>
<dbReference type="EMBL" id="HBGK01037143">
    <property type="protein sequence ID" value="CAD9295912.1"/>
    <property type="molecule type" value="Transcribed_RNA"/>
</dbReference>
<reference evidence="12" key="1">
    <citation type="submission" date="2021-01" db="EMBL/GenBank/DDBJ databases">
        <authorList>
            <person name="Corre E."/>
            <person name="Pelletier E."/>
            <person name="Niang G."/>
            <person name="Scheremetjew M."/>
            <person name="Finn R."/>
            <person name="Kale V."/>
            <person name="Holt S."/>
            <person name="Cochrane G."/>
            <person name="Meng A."/>
            <person name="Brown T."/>
            <person name="Cohen L."/>
        </authorList>
    </citation>
    <scope>NUCLEOTIDE SEQUENCE</scope>
    <source>
        <strain evidence="12">CCMP 410</strain>
    </source>
</reference>
<dbReference type="GO" id="GO:0006302">
    <property type="term" value="P:double-strand break repair"/>
    <property type="evidence" value="ECO:0007669"/>
    <property type="project" value="TreeGrafter"/>
</dbReference>
<dbReference type="EMBL" id="HBGK01037146">
    <property type="protein sequence ID" value="CAD9295918.1"/>
    <property type="molecule type" value="Transcribed_RNA"/>
</dbReference>
<feature type="domain" description="Endonuclease/exonuclease/phosphatase" evidence="11">
    <location>
        <begin position="115"/>
        <end position="299"/>
    </location>
</feature>
<accession>A0A6U5N7W3</accession>
<evidence type="ECO:0000256" key="7">
    <source>
        <dbReference type="ARBA" id="ARBA00022801"/>
    </source>
</evidence>
<evidence type="ECO:0000256" key="10">
    <source>
        <dbReference type="ARBA" id="ARBA00023242"/>
    </source>
</evidence>
<dbReference type="InterPro" id="IPR051547">
    <property type="entry name" value="TDP2-like"/>
</dbReference>
<evidence type="ECO:0000256" key="4">
    <source>
        <dbReference type="ARBA" id="ARBA00022722"/>
    </source>
</evidence>
<dbReference type="GO" id="GO:0005737">
    <property type="term" value="C:cytoplasm"/>
    <property type="evidence" value="ECO:0007669"/>
    <property type="project" value="TreeGrafter"/>
</dbReference>
<evidence type="ECO:0000259" key="11">
    <source>
        <dbReference type="Pfam" id="PF03372"/>
    </source>
</evidence>
<evidence type="ECO:0000256" key="9">
    <source>
        <dbReference type="ARBA" id="ARBA00023204"/>
    </source>
</evidence>
<keyword evidence="5" id="KW-0479">Metal-binding</keyword>
<evidence type="ECO:0000256" key="1">
    <source>
        <dbReference type="ARBA" id="ARBA00001936"/>
    </source>
</evidence>
<keyword evidence="6" id="KW-0227">DNA damage</keyword>
<evidence type="ECO:0000313" key="12">
    <source>
        <dbReference type="EMBL" id="CAD9295912.1"/>
    </source>
</evidence>
<dbReference type="CDD" id="cd09080">
    <property type="entry name" value="TDP2"/>
    <property type="match status" value="1"/>
</dbReference>
<keyword evidence="10" id="KW-0539">Nucleus</keyword>
<dbReference type="InterPro" id="IPR005135">
    <property type="entry name" value="Endo/exonuclease/phosphatase"/>
</dbReference>
<evidence type="ECO:0000256" key="8">
    <source>
        <dbReference type="ARBA" id="ARBA00022842"/>
    </source>
</evidence>
<evidence type="ECO:0000313" key="15">
    <source>
        <dbReference type="EMBL" id="CAD9295918.1"/>
    </source>
</evidence>
<dbReference type="GO" id="GO:0070260">
    <property type="term" value="F:5'-tyrosyl-DNA phosphodiesterase activity"/>
    <property type="evidence" value="ECO:0007669"/>
    <property type="project" value="TreeGrafter"/>
</dbReference>
<keyword evidence="9" id="KW-0234">DNA repair</keyword>
<evidence type="ECO:0000256" key="3">
    <source>
        <dbReference type="ARBA" id="ARBA00004322"/>
    </source>
</evidence>
<organism evidence="12">
    <name type="scientific">Grammatophora oceanica</name>
    <dbReference type="NCBI Taxonomy" id="210454"/>
    <lineage>
        <taxon>Eukaryota</taxon>
        <taxon>Sar</taxon>
        <taxon>Stramenopiles</taxon>
        <taxon>Ochrophyta</taxon>
        <taxon>Bacillariophyta</taxon>
        <taxon>Fragilariophyceae</taxon>
        <taxon>Fragilariophycidae</taxon>
        <taxon>Rhabdonematales</taxon>
        <taxon>Grammatophoraceae</taxon>
        <taxon>Grammatophora</taxon>
    </lineage>
</organism>